<dbReference type="InterPro" id="IPR039301">
    <property type="entry name" value="Sip5/DA2"/>
</dbReference>
<evidence type="ECO:0000259" key="4">
    <source>
        <dbReference type="PROSITE" id="PS50089"/>
    </source>
</evidence>
<dbReference type="STRING" id="578462.A0A0L0T3Y6"/>
<dbReference type="Proteomes" id="UP000054350">
    <property type="component" value="Unassembled WGS sequence"/>
</dbReference>
<dbReference type="eggNOG" id="KOG2789">
    <property type="taxonomic scope" value="Eukaryota"/>
</dbReference>
<accession>A0A0L0T3Y6</accession>
<dbReference type="OrthoDB" id="21471at2759"/>
<feature type="compositionally biased region" description="Pro residues" evidence="3">
    <location>
        <begin position="316"/>
        <end position="328"/>
    </location>
</feature>
<keyword evidence="2" id="KW-0479">Metal-binding</keyword>
<dbReference type="SUPFAM" id="SSF57850">
    <property type="entry name" value="RING/U-box"/>
    <property type="match status" value="1"/>
</dbReference>
<evidence type="ECO:0000256" key="1">
    <source>
        <dbReference type="ARBA" id="ARBA00010402"/>
    </source>
</evidence>
<evidence type="ECO:0000256" key="3">
    <source>
        <dbReference type="SAM" id="MobiDB-lite"/>
    </source>
</evidence>
<dbReference type="GO" id="GO:0008270">
    <property type="term" value="F:zinc ion binding"/>
    <property type="evidence" value="ECO:0007669"/>
    <property type="project" value="UniProtKB-KW"/>
</dbReference>
<evidence type="ECO:0000256" key="2">
    <source>
        <dbReference type="PROSITE-ProRule" id="PRU00175"/>
    </source>
</evidence>
<protein>
    <recommendedName>
        <fullName evidence="4">RING-type domain-containing protein</fullName>
    </recommendedName>
</protein>
<keyword evidence="6" id="KW-1185">Reference proteome</keyword>
<name>A0A0L0T3Y6_ALLM3</name>
<evidence type="ECO:0000313" key="5">
    <source>
        <dbReference type="EMBL" id="KNE69436.1"/>
    </source>
</evidence>
<proteinExistence type="inferred from homology"/>
<dbReference type="PROSITE" id="PS50089">
    <property type="entry name" value="ZF_RING_2"/>
    <property type="match status" value="1"/>
</dbReference>
<evidence type="ECO:0000313" key="6">
    <source>
        <dbReference type="Proteomes" id="UP000054350"/>
    </source>
</evidence>
<gene>
    <name evidence="5" type="ORF">AMAG_13797</name>
</gene>
<comment type="similarity">
    <text evidence="1">Belongs to the SIP5 family.</text>
</comment>
<feature type="compositionally biased region" description="Low complexity" evidence="3">
    <location>
        <begin position="58"/>
        <end position="70"/>
    </location>
</feature>
<keyword evidence="2" id="KW-0862">Zinc</keyword>
<reference evidence="6" key="2">
    <citation type="submission" date="2009-11" db="EMBL/GenBank/DDBJ databases">
        <title>The Genome Sequence of Allomyces macrogynus strain ATCC 38327.</title>
        <authorList>
            <consortium name="The Broad Institute Genome Sequencing Platform"/>
            <person name="Russ C."/>
            <person name="Cuomo C."/>
            <person name="Shea T."/>
            <person name="Young S.K."/>
            <person name="Zeng Q."/>
            <person name="Koehrsen M."/>
            <person name="Haas B."/>
            <person name="Borodovsky M."/>
            <person name="Guigo R."/>
            <person name="Alvarado L."/>
            <person name="Berlin A."/>
            <person name="Borenstein D."/>
            <person name="Chen Z."/>
            <person name="Engels R."/>
            <person name="Freedman E."/>
            <person name="Gellesch M."/>
            <person name="Goldberg J."/>
            <person name="Griggs A."/>
            <person name="Gujja S."/>
            <person name="Heiman D."/>
            <person name="Hepburn T."/>
            <person name="Howarth C."/>
            <person name="Jen D."/>
            <person name="Larson L."/>
            <person name="Lewis B."/>
            <person name="Mehta T."/>
            <person name="Park D."/>
            <person name="Pearson M."/>
            <person name="Roberts A."/>
            <person name="Saif S."/>
            <person name="Shenoy N."/>
            <person name="Sisk P."/>
            <person name="Stolte C."/>
            <person name="Sykes S."/>
            <person name="Walk T."/>
            <person name="White J."/>
            <person name="Yandava C."/>
            <person name="Burger G."/>
            <person name="Gray M.W."/>
            <person name="Holland P.W.H."/>
            <person name="King N."/>
            <person name="Lang F.B.F."/>
            <person name="Roger A.J."/>
            <person name="Ruiz-Trillo I."/>
            <person name="Lander E."/>
            <person name="Nusbaum C."/>
        </authorList>
    </citation>
    <scope>NUCLEOTIDE SEQUENCE [LARGE SCALE GENOMIC DNA]</scope>
    <source>
        <strain evidence="6">ATCC 38327</strain>
    </source>
</reference>
<feature type="compositionally biased region" description="Low complexity" evidence="3">
    <location>
        <begin position="11"/>
        <end position="27"/>
    </location>
</feature>
<keyword evidence="2" id="KW-0863">Zinc-finger</keyword>
<dbReference type="AlphaFoldDB" id="A0A0L0T3Y6"/>
<dbReference type="GO" id="GO:0005737">
    <property type="term" value="C:cytoplasm"/>
    <property type="evidence" value="ECO:0007669"/>
    <property type="project" value="TreeGrafter"/>
</dbReference>
<reference evidence="5 6" key="1">
    <citation type="submission" date="2009-11" db="EMBL/GenBank/DDBJ databases">
        <title>Annotation of Allomyces macrogynus ATCC 38327.</title>
        <authorList>
            <consortium name="The Broad Institute Genome Sequencing Platform"/>
            <person name="Russ C."/>
            <person name="Cuomo C."/>
            <person name="Burger G."/>
            <person name="Gray M.W."/>
            <person name="Holland P.W.H."/>
            <person name="King N."/>
            <person name="Lang F.B.F."/>
            <person name="Roger A.J."/>
            <person name="Ruiz-Trillo I."/>
            <person name="Young S.K."/>
            <person name="Zeng Q."/>
            <person name="Gargeya S."/>
            <person name="Fitzgerald M."/>
            <person name="Haas B."/>
            <person name="Abouelleil A."/>
            <person name="Alvarado L."/>
            <person name="Arachchi H.M."/>
            <person name="Berlin A."/>
            <person name="Chapman S.B."/>
            <person name="Gearin G."/>
            <person name="Goldberg J."/>
            <person name="Griggs A."/>
            <person name="Gujja S."/>
            <person name="Hansen M."/>
            <person name="Heiman D."/>
            <person name="Howarth C."/>
            <person name="Larimer J."/>
            <person name="Lui A."/>
            <person name="MacDonald P.J.P."/>
            <person name="McCowen C."/>
            <person name="Montmayeur A."/>
            <person name="Murphy C."/>
            <person name="Neiman D."/>
            <person name="Pearson M."/>
            <person name="Priest M."/>
            <person name="Roberts A."/>
            <person name="Saif S."/>
            <person name="Shea T."/>
            <person name="Sisk P."/>
            <person name="Stolte C."/>
            <person name="Sykes S."/>
            <person name="Wortman J."/>
            <person name="Nusbaum C."/>
            <person name="Birren B."/>
        </authorList>
    </citation>
    <scope>NUCLEOTIDE SEQUENCE [LARGE SCALE GENOMIC DNA]</scope>
    <source>
        <strain evidence="5 6">ATCC 38327</strain>
    </source>
</reference>
<feature type="region of interest" description="Disordered" evidence="3">
    <location>
        <begin position="295"/>
        <end position="328"/>
    </location>
</feature>
<dbReference type="VEuPathDB" id="FungiDB:AMAG_13797"/>
<feature type="domain" description="RING-type" evidence="4">
    <location>
        <begin position="240"/>
        <end position="283"/>
    </location>
</feature>
<dbReference type="PANTHER" id="PTHR31315">
    <property type="entry name" value="PROTEIN SIP5"/>
    <property type="match status" value="1"/>
</dbReference>
<dbReference type="InterPro" id="IPR001841">
    <property type="entry name" value="Znf_RING"/>
</dbReference>
<feature type="region of interest" description="Disordered" evidence="3">
    <location>
        <begin position="1"/>
        <end position="109"/>
    </location>
</feature>
<organism evidence="5 6">
    <name type="scientific">Allomyces macrogynus (strain ATCC 38327)</name>
    <name type="common">Allomyces javanicus var. macrogynus</name>
    <dbReference type="NCBI Taxonomy" id="578462"/>
    <lineage>
        <taxon>Eukaryota</taxon>
        <taxon>Fungi</taxon>
        <taxon>Fungi incertae sedis</taxon>
        <taxon>Blastocladiomycota</taxon>
        <taxon>Blastocladiomycetes</taxon>
        <taxon>Blastocladiales</taxon>
        <taxon>Blastocladiaceae</taxon>
        <taxon>Allomyces</taxon>
    </lineage>
</organism>
<sequence length="475" mass="50765">MGNGHSRSARSRAASATANDAAANADGLPPPPPASARHGTLRHMRSLYTLRRSRRRNTAASAPAAADLDAGSTSARESGDSRSARPGARVGRERRRRMPTPKSTIPRYLPGPAAVARHVRPRRRRRSPPPIAAAALPEPLDRAERVDGGHIAPMNDLYHDVHHYDPFLVREFIKARRLAPFYAGLEDVVEDEIQAIAARRGDQGEEDEEVQDMDGVEKVEEDSAAEVKAWMATVGGAVECPICFLFYPSNINKSVCCDQPICTECFVQIKRPDADHPADCPYCVHPGFAVVYAPPAPRHDPTPDPTPVPTRIATPSPEPVPPLPSLPPIAIPSAADALAAWPLTADPDSDDLLTPSRLTDSPRATPLSTSAPASAALHAADSARHASTLTVTATTYTRAPRSRAASTAALPEPEPTAEDALAAAAELAPAAAAAPVSSDDIRPAYVAHLIHEQQLAAWREEHDAQTAHLLRILYA</sequence>
<feature type="compositionally biased region" description="Basic residues" evidence="3">
    <location>
        <begin position="39"/>
        <end position="57"/>
    </location>
</feature>
<dbReference type="EMBL" id="GG745360">
    <property type="protein sequence ID" value="KNE69436.1"/>
    <property type="molecule type" value="Genomic_DNA"/>
</dbReference>
<dbReference type="PANTHER" id="PTHR31315:SF1">
    <property type="entry name" value="PROTEIN SIP5"/>
    <property type="match status" value="1"/>
</dbReference>
<feature type="compositionally biased region" description="Low complexity" evidence="3">
    <location>
        <begin position="361"/>
        <end position="411"/>
    </location>
</feature>
<feature type="region of interest" description="Disordered" evidence="3">
    <location>
        <begin position="346"/>
        <end position="417"/>
    </location>
</feature>